<keyword evidence="13" id="KW-1185">Reference proteome</keyword>
<dbReference type="SMART" id="SM00862">
    <property type="entry name" value="Trans_reg_C"/>
    <property type="match status" value="1"/>
</dbReference>
<dbReference type="PROSITE" id="PS51755">
    <property type="entry name" value="OMPR_PHOB"/>
    <property type="match status" value="1"/>
</dbReference>
<feature type="modified residue" description="4-aspartylphosphate" evidence="8">
    <location>
        <position position="53"/>
    </location>
</feature>
<dbReference type="GO" id="GO:0000156">
    <property type="term" value="F:phosphorelay response regulator activity"/>
    <property type="evidence" value="ECO:0007669"/>
    <property type="project" value="TreeGrafter"/>
</dbReference>
<reference evidence="12 13" key="1">
    <citation type="submission" date="2019-08" db="EMBL/GenBank/DDBJ databases">
        <authorList>
            <person name="Peeters C."/>
        </authorList>
    </citation>
    <scope>NUCLEOTIDE SEQUENCE [LARGE SCALE GENOMIC DNA]</scope>
    <source>
        <strain evidence="12 13">LMG 31108</strain>
    </source>
</reference>
<dbReference type="PANTHER" id="PTHR48111">
    <property type="entry name" value="REGULATOR OF RPOS"/>
    <property type="match status" value="1"/>
</dbReference>
<evidence type="ECO:0000256" key="1">
    <source>
        <dbReference type="ARBA" id="ARBA00004496"/>
    </source>
</evidence>
<protein>
    <submittedName>
        <fullName evidence="12">Transcriptional regulatory protein KdpE</fullName>
    </submittedName>
</protein>
<evidence type="ECO:0000256" key="6">
    <source>
        <dbReference type="ARBA" id="ARBA00023125"/>
    </source>
</evidence>
<dbReference type="EMBL" id="CABPSB010000001">
    <property type="protein sequence ID" value="VVD66347.1"/>
    <property type="molecule type" value="Genomic_DNA"/>
</dbReference>
<evidence type="ECO:0000259" key="11">
    <source>
        <dbReference type="PROSITE" id="PS51755"/>
    </source>
</evidence>
<keyword evidence="7" id="KW-0804">Transcription</keyword>
<name>A0A5E4RST8_9BURK</name>
<dbReference type="GO" id="GO:0006355">
    <property type="term" value="P:regulation of DNA-templated transcription"/>
    <property type="evidence" value="ECO:0007669"/>
    <property type="project" value="InterPro"/>
</dbReference>
<feature type="DNA-binding region" description="OmpR/PhoB-type" evidence="9">
    <location>
        <begin position="129"/>
        <end position="229"/>
    </location>
</feature>
<evidence type="ECO:0000256" key="7">
    <source>
        <dbReference type="ARBA" id="ARBA00023163"/>
    </source>
</evidence>
<dbReference type="AlphaFoldDB" id="A0A5E4RST8"/>
<evidence type="ECO:0000259" key="10">
    <source>
        <dbReference type="PROSITE" id="PS50110"/>
    </source>
</evidence>
<evidence type="ECO:0000256" key="2">
    <source>
        <dbReference type="ARBA" id="ARBA00022490"/>
    </source>
</evidence>
<sequence length="235" mass="26083">MVIVLLTQSKTLRAVVAALEQGSCDCRVVDFDDRIELIRYLSLRANADLVVIDADTDAQAIPFLATWRACHARHDLPILVTGQYLSATVMRDALASGVDDIVAGALSLDELQARAQRCVARRRMHELESTVIEYGGYRFDKAKCSCTREGCLIHLTTYEFAMAWLFFSHPGAVLSRPRISEKIWGEEASAREPSALTRHINQLRRKLGLSGGGPVALRAVYASGYRLDGPRDVRH</sequence>
<dbReference type="GO" id="GO:0005829">
    <property type="term" value="C:cytosol"/>
    <property type="evidence" value="ECO:0007669"/>
    <property type="project" value="TreeGrafter"/>
</dbReference>
<dbReference type="Pfam" id="PF00486">
    <property type="entry name" value="Trans_reg_C"/>
    <property type="match status" value="1"/>
</dbReference>
<feature type="domain" description="OmpR/PhoB-type" evidence="11">
    <location>
        <begin position="129"/>
        <end position="229"/>
    </location>
</feature>
<dbReference type="Proteomes" id="UP000406256">
    <property type="component" value="Unassembled WGS sequence"/>
</dbReference>
<feature type="domain" description="Response regulatory" evidence="10">
    <location>
        <begin position="1"/>
        <end position="119"/>
    </location>
</feature>
<keyword evidence="3 8" id="KW-0597">Phosphoprotein</keyword>
<dbReference type="InterPro" id="IPR039420">
    <property type="entry name" value="WalR-like"/>
</dbReference>
<proteinExistence type="predicted"/>
<dbReference type="GO" id="GO:0032993">
    <property type="term" value="C:protein-DNA complex"/>
    <property type="evidence" value="ECO:0007669"/>
    <property type="project" value="TreeGrafter"/>
</dbReference>
<dbReference type="InterPro" id="IPR001867">
    <property type="entry name" value="OmpR/PhoB-type_DNA-bd"/>
</dbReference>
<evidence type="ECO:0000313" key="12">
    <source>
        <dbReference type="EMBL" id="VVD66347.1"/>
    </source>
</evidence>
<dbReference type="SUPFAM" id="SSF46894">
    <property type="entry name" value="C-terminal effector domain of the bipartite response regulators"/>
    <property type="match status" value="1"/>
</dbReference>
<organism evidence="12 13">
    <name type="scientific">Pandoraea anhela</name>
    <dbReference type="NCBI Taxonomy" id="2508295"/>
    <lineage>
        <taxon>Bacteria</taxon>
        <taxon>Pseudomonadati</taxon>
        <taxon>Pseudomonadota</taxon>
        <taxon>Betaproteobacteria</taxon>
        <taxon>Burkholderiales</taxon>
        <taxon>Burkholderiaceae</taxon>
        <taxon>Pandoraea</taxon>
    </lineage>
</organism>
<dbReference type="SUPFAM" id="SSF52172">
    <property type="entry name" value="CheY-like"/>
    <property type="match status" value="1"/>
</dbReference>
<gene>
    <name evidence="12" type="primary">kdpE_2</name>
    <name evidence="12" type="ORF">PAN31108_00377</name>
</gene>
<dbReference type="Gene3D" id="1.10.10.10">
    <property type="entry name" value="Winged helix-like DNA-binding domain superfamily/Winged helix DNA-binding domain"/>
    <property type="match status" value="1"/>
</dbReference>
<dbReference type="InterPro" id="IPR001789">
    <property type="entry name" value="Sig_transdc_resp-reg_receiver"/>
</dbReference>
<evidence type="ECO:0000313" key="13">
    <source>
        <dbReference type="Proteomes" id="UP000406256"/>
    </source>
</evidence>
<dbReference type="InterPro" id="IPR036388">
    <property type="entry name" value="WH-like_DNA-bd_sf"/>
</dbReference>
<dbReference type="InterPro" id="IPR011006">
    <property type="entry name" value="CheY-like_superfamily"/>
</dbReference>
<dbReference type="CDD" id="cd00383">
    <property type="entry name" value="trans_reg_C"/>
    <property type="match status" value="1"/>
</dbReference>
<evidence type="ECO:0000256" key="3">
    <source>
        <dbReference type="ARBA" id="ARBA00022553"/>
    </source>
</evidence>
<comment type="subcellular location">
    <subcellularLocation>
        <location evidence="1">Cytoplasm</location>
    </subcellularLocation>
</comment>
<dbReference type="PROSITE" id="PS50110">
    <property type="entry name" value="RESPONSE_REGULATORY"/>
    <property type="match status" value="1"/>
</dbReference>
<dbReference type="Gene3D" id="3.40.50.2300">
    <property type="match status" value="1"/>
</dbReference>
<evidence type="ECO:0000256" key="9">
    <source>
        <dbReference type="PROSITE-ProRule" id="PRU01091"/>
    </source>
</evidence>
<evidence type="ECO:0000256" key="8">
    <source>
        <dbReference type="PROSITE-ProRule" id="PRU00169"/>
    </source>
</evidence>
<keyword evidence="5" id="KW-0805">Transcription regulation</keyword>
<keyword evidence="2" id="KW-0963">Cytoplasm</keyword>
<dbReference type="InterPro" id="IPR016032">
    <property type="entry name" value="Sig_transdc_resp-reg_C-effctor"/>
</dbReference>
<keyword evidence="6 9" id="KW-0238">DNA-binding</keyword>
<dbReference type="GO" id="GO:0000976">
    <property type="term" value="F:transcription cis-regulatory region binding"/>
    <property type="evidence" value="ECO:0007669"/>
    <property type="project" value="TreeGrafter"/>
</dbReference>
<keyword evidence="4" id="KW-0902">Two-component regulatory system</keyword>
<evidence type="ECO:0000256" key="5">
    <source>
        <dbReference type="ARBA" id="ARBA00023015"/>
    </source>
</evidence>
<accession>A0A5E4RST8</accession>
<evidence type="ECO:0000256" key="4">
    <source>
        <dbReference type="ARBA" id="ARBA00023012"/>
    </source>
</evidence>
<dbReference type="PANTHER" id="PTHR48111:SF35">
    <property type="entry name" value="TRANSCRIPTIONAL REGULATORY PROTEIN QSEB"/>
    <property type="match status" value="1"/>
</dbReference>